<dbReference type="SUPFAM" id="SSF53474">
    <property type="entry name" value="alpha/beta-Hydrolases"/>
    <property type="match status" value="1"/>
</dbReference>
<accession>A0A507BZK3</accession>
<dbReference type="Pfam" id="PF20408">
    <property type="entry name" value="Abhydrolase_11"/>
    <property type="match status" value="1"/>
</dbReference>
<dbReference type="InterPro" id="IPR046879">
    <property type="entry name" value="KANL3/Tex30_Abhydrolase"/>
</dbReference>
<name>A0A507BZK3_9FUNG</name>
<feature type="compositionally biased region" description="Basic residues" evidence="1">
    <location>
        <begin position="288"/>
        <end position="299"/>
    </location>
</feature>
<feature type="compositionally biased region" description="Basic residues" evidence="1">
    <location>
        <begin position="316"/>
        <end position="328"/>
    </location>
</feature>
<evidence type="ECO:0000313" key="4">
    <source>
        <dbReference type="Proteomes" id="UP000319731"/>
    </source>
</evidence>
<protein>
    <recommendedName>
        <fullName evidence="2">KANL3/Tex30 alpha/beta hydrolase-like domain-containing protein</fullName>
    </recommendedName>
</protein>
<dbReference type="STRING" id="1806994.A0A507BZK3"/>
<reference evidence="3 4" key="1">
    <citation type="journal article" date="2019" name="Sci. Rep.">
        <title>Comparative genomics of chytrid fungi reveal insights into the obligate biotrophic and pathogenic lifestyle of Synchytrium endobioticum.</title>
        <authorList>
            <person name="van de Vossenberg B.T.L.H."/>
            <person name="Warris S."/>
            <person name="Nguyen H.D.T."/>
            <person name="van Gent-Pelzer M.P.E."/>
            <person name="Joly D.L."/>
            <person name="van de Geest H.C."/>
            <person name="Bonants P.J.M."/>
            <person name="Smith D.S."/>
            <person name="Levesque C.A."/>
            <person name="van der Lee T.A.J."/>
        </authorList>
    </citation>
    <scope>NUCLEOTIDE SEQUENCE [LARGE SCALE GENOMIC DNA]</scope>
    <source>
        <strain evidence="3 4">JEL517</strain>
    </source>
</reference>
<dbReference type="OrthoDB" id="6415022at2759"/>
<dbReference type="GeneID" id="42005598"/>
<proteinExistence type="predicted"/>
<dbReference type="InterPro" id="IPR029058">
    <property type="entry name" value="AB_hydrolase_fold"/>
</dbReference>
<evidence type="ECO:0000313" key="3">
    <source>
        <dbReference type="EMBL" id="TPX32561.1"/>
    </source>
</evidence>
<feature type="region of interest" description="Disordered" evidence="1">
    <location>
        <begin position="250"/>
        <end position="345"/>
    </location>
</feature>
<dbReference type="Proteomes" id="UP000319731">
    <property type="component" value="Unassembled WGS sequence"/>
</dbReference>
<organism evidence="3 4">
    <name type="scientific">Synchytrium microbalum</name>
    <dbReference type="NCBI Taxonomy" id="1806994"/>
    <lineage>
        <taxon>Eukaryota</taxon>
        <taxon>Fungi</taxon>
        <taxon>Fungi incertae sedis</taxon>
        <taxon>Chytridiomycota</taxon>
        <taxon>Chytridiomycota incertae sedis</taxon>
        <taxon>Chytridiomycetes</taxon>
        <taxon>Synchytriales</taxon>
        <taxon>Synchytriaceae</taxon>
        <taxon>Synchytrium</taxon>
    </lineage>
</organism>
<dbReference type="InterPro" id="IPR026555">
    <property type="entry name" value="NSL3/Tex30"/>
</dbReference>
<feature type="compositionally biased region" description="Acidic residues" evidence="1">
    <location>
        <begin position="332"/>
        <end position="345"/>
    </location>
</feature>
<gene>
    <name evidence="3" type="ORF">SmJEL517_g04373</name>
</gene>
<dbReference type="RefSeq" id="XP_031023748.1">
    <property type="nucleotide sequence ID" value="XM_031170301.1"/>
</dbReference>
<comment type="caution">
    <text evidence="3">The sequence shown here is derived from an EMBL/GenBank/DDBJ whole genome shotgun (WGS) entry which is preliminary data.</text>
</comment>
<sequence>METKSFTIPFPKSDIPCCIQTPPAPSTDTIGIILAHGAGGDLNSPAMASLATTLTKHNFTTLRFTASSLNLDHRVKQYEAVYTYTQSPSFATHVKTVPKQWILAGRSMGARASAALSALPSTDCVAVLAFSYPLHNERHTGGLRDALLKNLTRPILFVSGSNDNMCDLGILATTRTKMRQPNWLVTLEGGNHSGSVKGGGKANASVLECVGELCRSWVDYVVDGDEGSKWKDSECMLKAEKGGSVVRTWSKKVGTGSSSSKVGDAEQADESGKAADEDAEEDAEPPVKKRKAATSKKGKAAAADDDDTDVEVPPKATRKTARVTKKVKTVVEENDDDDEDEEPPK</sequence>
<evidence type="ECO:0000259" key="2">
    <source>
        <dbReference type="Pfam" id="PF20408"/>
    </source>
</evidence>
<dbReference type="PANTHER" id="PTHR13136:SF11">
    <property type="entry name" value="TESTIS-EXPRESSED PROTEIN 30"/>
    <property type="match status" value="1"/>
</dbReference>
<dbReference type="AlphaFoldDB" id="A0A507BZK3"/>
<dbReference type="Gene3D" id="3.40.50.1820">
    <property type="entry name" value="alpha/beta hydrolase"/>
    <property type="match status" value="1"/>
</dbReference>
<evidence type="ECO:0000256" key="1">
    <source>
        <dbReference type="SAM" id="MobiDB-lite"/>
    </source>
</evidence>
<feature type="compositionally biased region" description="Low complexity" evidence="1">
    <location>
        <begin position="251"/>
        <end position="262"/>
    </location>
</feature>
<feature type="domain" description="KANL3/Tex30 alpha/beta hydrolase-like" evidence="2">
    <location>
        <begin position="32"/>
        <end position="196"/>
    </location>
</feature>
<keyword evidence="4" id="KW-1185">Reference proteome</keyword>
<dbReference type="PANTHER" id="PTHR13136">
    <property type="entry name" value="TESTIS DEVELOPMENT PROTEIN PRTD"/>
    <property type="match status" value="1"/>
</dbReference>
<dbReference type="EMBL" id="QEAO01000029">
    <property type="protein sequence ID" value="TPX32561.1"/>
    <property type="molecule type" value="Genomic_DNA"/>
</dbReference>